<dbReference type="PANTHER" id="PTHR41287:SF1">
    <property type="entry name" value="PROTEIN YMFN"/>
    <property type="match status" value="1"/>
</dbReference>
<organism evidence="3 4">
    <name type="scientific">Sphingomonas dokdonensis</name>
    <dbReference type="NCBI Taxonomy" id="344880"/>
    <lineage>
        <taxon>Bacteria</taxon>
        <taxon>Pseudomonadati</taxon>
        <taxon>Pseudomonadota</taxon>
        <taxon>Alphaproteobacteria</taxon>
        <taxon>Sphingomonadales</taxon>
        <taxon>Sphingomonadaceae</taxon>
        <taxon>Sphingomonas</taxon>
    </lineage>
</organism>
<dbReference type="PANTHER" id="PTHR41287">
    <property type="match status" value="1"/>
</dbReference>
<dbReference type="AlphaFoldDB" id="A0A245ZCZ1"/>
<dbReference type="InterPro" id="IPR005021">
    <property type="entry name" value="Terminase_largesu-like"/>
</dbReference>
<comment type="caution">
    <text evidence="3">The sequence shown here is derived from an EMBL/GenBank/DDBJ whole genome shotgun (WGS) entry which is preliminary data.</text>
</comment>
<evidence type="ECO:0000313" key="3">
    <source>
        <dbReference type="EMBL" id="OWK27570.1"/>
    </source>
</evidence>
<dbReference type="Pfam" id="PF20441">
    <property type="entry name" value="TerL_nuclease"/>
    <property type="match status" value="1"/>
</dbReference>
<dbReference type="Proteomes" id="UP000197290">
    <property type="component" value="Unassembled WGS sequence"/>
</dbReference>
<sequence length="626" mass="68993">MSAEPAPTPSLARRVSAEPLDPTTAWAAAAVRGDFVVGELVRYAAERHLRDLRDAEKRGYFWRPELAQRALDFFPSLFTITDGPAEGKPFHLIPYQTFIVGSLMGWVNAAGRWRFRTAYVETGKGQAKSPMMAGLGLYAMGWCGFRRSQIYSIAANKQTSMVLFKDATAMCRAQVPGYDEHETLESMGHVVIRGEGDNAGKIEHPGSQSFFLPLADGKQQSGPRPRMVLADEIHEFSSIDQIEIWQAAIDKIAGSAMMVLGSNTPPVSQHVGTEISDTAQAVAKGDVKSDTAFGFVARTDKGDRETIFENEEAWYKSLPALGVTYPITNIREAVAEAQTRLSKAASVKRLYFGIPAGAANFWINEESWGAVLDVIDDETMQLLRGCRCWLSLDLSKKNDLTALTATWIDGDGILWQKTWYWTAKDGVEDRAKQDGAPYLDWIEAGHLNAVGGATIDYTFVAEQVKRICAEHDVVELVFDPAKMADFETACETIGFPAWRFKNADEPTGKGLKMVSHAQGKRVVFEDRQYCMPRSIQRFEDRILTNRIVIDNSPVTYSCAANAALDDDAQGNRCFDKKRSRGRIDGIVTCAMGAGAADNVEMKGRTYGGSYVVDLDDDDDDDSGDDA</sequence>
<evidence type="ECO:0000259" key="2">
    <source>
        <dbReference type="Pfam" id="PF20441"/>
    </source>
</evidence>
<evidence type="ECO:0000259" key="1">
    <source>
        <dbReference type="Pfam" id="PF03354"/>
    </source>
</evidence>
<feature type="domain" description="Terminase large subunit-like ATPase" evidence="1">
    <location>
        <begin position="94"/>
        <end position="240"/>
    </location>
</feature>
<dbReference type="InterPro" id="IPR027417">
    <property type="entry name" value="P-loop_NTPase"/>
</dbReference>
<dbReference type="GO" id="GO:0004519">
    <property type="term" value="F:endonuclease activity"/>
    <property type="evidence" value="ECO:0007669"/>
    <property type="project" value="InterPro"/>
</dbReference>
<proteinExistence type="predicted"/>
<dbReference type="InterPro" id="IPR046462">
    <property type="entry name" value="TerL_nuclease"/>
</dbReference>
<accession>A0A245ZCZ1</accession>
<protein>
    <submittedName>
        <fullName evidence="3">Phage terminase</fullName>
    </submittedName>
</protein>
<reference evidence="3 4" key="1">
    <citation type="submission" date="2017-03" db="EMBL/GenBank/DDBJ databases">
        <title>Genome sequence of Sphingomonas dokdonensis DSM 21029.</title>
        <authorList>
            <person name="Poehlein A."/>
            <person name="Wuebbeler J.H."/>
            <person name="Steinbuechel A."/>
            <person name="Daniel R."/>
        </authorList>
    </citation>
    <scope>NUCLEOTIDE SEQUENCE [LARGE SCALE GENOMIC DNA]</scope>
    <source>
        <strain evidence="3 4">DSM 21029</strain>
    </source>
</reference>
<evidence type="ECO:0000313" key="4">
    <source>
        <dbReference type="Proteomes" id="UP000197290"/>
    </source>
</evidence>
<name>A0A245ZCZ1_9SPHN</name>
<keyword evidence="4" id="KW-1185">Reference proteome</keyword>
<gene>
    <name evidence="3" type="ORF">SPDO_32530</name>
</gene>
<feature type="domain" description="Terminase large subunit-like endonuclease" evidence="2">
    <location>
        <begin position="287"/>
        <end position="491"/>
    </location>
</feature>
<dbReference type="EMBL" id="NBBI01000013">
    <property type="protein sequence ID" value="OWK27570.1"/>
    <property type="molecule type" value="Genomic_DNA"/>
</dbReference>
<dbReference type="InterPro" id="IPR046461">
    <property type="entry name" value="TerL_ATPase"/>
</dbReference>
<dbReference type="Gene3D" id="3.40.50.300">
    <property type="entry name" value="P-loop containing nucleotide triphosphate hydrolases"/>
    <property type="match status" value="1"/>
</dbReference>
<dbReference type="Pfam" id="PF03354">
    <property type="entry name" value="TerL_ATPase"/>
    <property type="match status" value="1"/>
</dbReference>